<dbReference type="Pfam" id="PF00379">
    <property type="entry name" value="Chitin_bind_4"/>
    <property type="match status" value="2"/>
</dbReference>
<keyword evidence="1" id="KW-0193">Cuticle</keyword>
<evidence type="ECO:0000256" key="2">
    <source>
        <dbReference type="SAM" id="MobiDB-lite"/>
    </source>
</evidence>
<feature type="compositionally biased region" description="Low complexity" evidence="2">
    <location>
        <begin position="268"/>
        <end position="282"/>
    </location>
</feature>
<feature type="compositionally biased region" description="Gly residues" evidence="2">
    <location>
        <begin position="258"/>
        <end position="267"/>
    </location>
</feature>
<comment type="caution">
    <text evidence="3">The sequence shown here is derived from an EMBL/GenBank/DDBJ whole genome shotgun (WGS) entry which is preliminary data.</text>
</comment>
<protein>
    <submittedName>
        <fullName evidence="3">Uncharacterized protein</fullName>
    </submittedName>
</protein>
<feature type="region of interest" description="Disordered" evidence="2">
    <location>
        <begin position="224"/>
        <end position="514"/>
    </location>
</feature>
<organism evidence="3 4">
    <name type="scientific">Rhynocoris fuscipes</name>
    <dbReference type="NCBI Taxonomy" id="488301"/>
    <lineage>
        <taxon>Eukaryota</taxon>
        <taxon>Metazoa</taxon>
        <taxon>Ecdysozoa</taxon>
        <taxon>Arthropoda</taxon>
        <taxon>Hexapoda</taxon>
        <taxon>Insecta</taxon>
        <taxon>Pterygota</taxon>
        <taxon>Neoptera</taxon>
        <taxon>Paraneoptera</taxon>
        <taxon>Hemiptera</taxon>
        <taxon>Heteroptera</taxon>
        <taxon>Panheteroptera</taxon>
        <taxon>Cimicomorpha</taxon>
        <taxon>Reduviidae</taxon>
        <taxon>Harpactorinae</taxon>
        <taxon>Harpactorini</taxon>
        <taxon>Rhynocoris</taxon>
    </lineage>
</organism>
<feature type="region of interest" description="Disordered" evidence="2">
    <location>
        <begin position="1"/>
        <end position="34"/>
    </location>
</feature>
<feature type="compositionally biased region" description="Gly residues" evidence="2">
    <location>
        <begin position="232"/>
        <end position="250"/>
    </location>
</feature>
<sequence length="559" mass="58337">MDISQNKIPYNPPVNPNSPNYNPTYDGYHDPNEDPSYEFGFRTPVYTRKENSNSQGFVNGEYAFADDVGQRHYVRYEAGAKTGFKVLSPFPDSTPFTANSFYRGRPSKPGGKTLRGTTSIQQGGDGSYRFVSTGPDQRRTEISDKAGNVRGSYTYLDDKGQQRTVEYMAGPNIGYRIIKKGKGPNFAPTFPFNTVSGGVQPYPDLGPVGPSFPPVTTATNDLFEDGNSNVLGGTGGVNRPFGGGGGGSGSGSRPIGSGVSGSSGSSGGSDSFDTTGGSDSFGTTGGSDSSGGDDFLGDFNRPGDDFGDSFGRPTGVRPGGNRPGGIRPDNRPGGIRPDINRPGGVQPGGSRPGSGSGGGLDLGSSSSGNNYGPNSDDNFLNNYPSISDGNRPDQTSPSGSGGGSFQGYPSGRPTTGPPSNFPTDLPNNCCRQPTGSDSRPSGPSGGGFDSAFPVDSSTRPPRPLPPSSSGGDDDFLSTPFDKLPPKNINDYNYYKPSPKPPQTLDKGDDSTFLSSNKNYYGFPHGIAIRAHVQSLDILPFGSRIPPPSVAIEHNLSPHG</sequence>
<feature type="compositionally biased region" description="Polar residues" evidence="2">
    <location>
        <begin position="379"/>
        <end position="395"/>
    </location>
</feature>
<feature type="compositionally biased region" description="Low complexity" evidence="2">
    <location>
        <begin position="290"/>
        <end position="299"/>
    </location>
</feature>
<dbReference type="GO" id="GO:0042302">
    <property type="term" value="F:structural constituent of cuticle"/>
    <property type="evidence" value="ECO:0007669"/>
    <property type="project" value="UniProtKB-UniRule"/>
</dbReference>
<keyword evidence="4" id="KW-1185">Reference proteome</keyword>
<reference evidence="3 4" key="1">
    <citation type="submission" date="2022-12" db="EMBL/GenBank/DDBJ databases">
        <title>Chromosome-level genome assembly of true bugs.</title>
        <authorList>
            <person name="Ma L."/>
            <person name="Li H."/>
        </authorList>
    </citation>
    <scope>NUCLEOTIDE SEQUENCE [LARGE SCALE GENOMIC DNA]</scope>
    <source>
        <strain evidence="3">Lab_2022b</strain>
    </source>
</reference>
<dbReference type="AlphaFoldDB" id="A0AAW1CW88"/>
<name>A0AAW1CW88_9HEMI</name>
<evidence type="ECO:0000256" key="1">
    <source>
        <dbReference type="PROSITE-ProRule" id="PRU00497"/>
    </source>
</evidence>
<dbReference type="Proteomes" id="UP001461498">
    <property type="component" value="Unassembled WGS sequence"/>
</dbReference>
<dbReference type="InterPro" id="IPR000618">
    <property type="entry name" value="Insect_cuticle"/>
</dbReference>
<evidence type="ECO:0000313" key="4">
    <source>
        <dbReference type="Proteomes" id="UP001461498"/>
    </source>
</evidence>
<feature type="compositionally biased region" description="Low complexity" evidence="2">
    <location>
        <begin position="324"/>
        <end position="337"/>
    </location>
</feature>
<gene>
    <name evidence="3" type="ORF">O3M35_011711</name>
</gene>
<dbReference type="EMBL" id="JAPXFL010000008">
    <property type="protein sequence ID" value="KAK9503061.1"/>
    <property type="molecule type" value="Genomic_DNA"/>
</dbReference>
<feature type="compositionally biased region" description="Polar residues" evidence="2">
    <location>
        <begin position="421"/>
        <end position="434"/>
    </location>
</feature>
<dbReference type="PROSITE" id="PS51155">
    <property type="entry name" value="CHIT_BIND_RR_2"/>
    <property type="match status" value="2"/>
</dbReference>
<feature type="region of interest" description="Disordered" evidence="2">
    <location>
        <begin position="98"/>
        <end position="138"/>
    </location>
</feature>
<evidence type="ECO:0000313" key="3">
    <source>
        <dbReference type="EMBL" id="KAK9503061.1"/>
    </source>
</evidence>
<accession>A0AAW1CW88</accession>
<feature type="compositionally biased region" description="Low complexity" evidence="2">
    <location>
        <begin position="362"/>
        <end position="378"/>
    </location>
</feature>
<feature type="compositionally biased region" description="Gly residues" evidence="2">
    <location>
        <begin position="345"/>
        <end position="361"/>
    </location>
</feature>
<proteinExistence type="predicted"/>